<dbReference type="RefSeq" id="XP_024506325.1">
    <property type="nucleotide sequence ID" value="XM_024652782.1"/>
</dbReference>
<sequence length="255" mass="29553">MNIATASDRPLSIEDIIMAKAKENEKLRPLNETIDVDNENNDEINKTIKENENSTNINNNNELIVTKVSPDGSILFSYTNSDQNLQKSNNSQINFVNDKINSLEFDTKNLFDLNNQTTNSKMLENYKQTQLKVVDFDDNLKQKFNIEKNKEKIVFDFYRIVGTFKNTSKSNFNELKFIEEKVETSTLISLKMNEANHSNKSNFKNKEPNITKISDFKRDINLHNSILSQGNFGVTVRYFSYQNYAVLLPLIMFFL</sequence>
<organism evidence="1">
    <name type="scientific">Strongyloides ratti</name>
    <name type="common">Parasitic roundworm</name>
    <dbReference type="NCBI Taxonomy" id="34506"/>
    <lineage>
        <taxon>Eukaryota</taxon>
        <taxon>Metazoa</taxon>
        <taxon>Ecdysozoa</taxon>
        <taxon>Nematoda</taxon>
        <taxon>Chromadorea</taxon>
        <taxon>Rhabditida</taxon>
        <taxon>Tylenchina</taxon>
        <taxon>Panagrolaimomorpha</taxon>
        <taxon>Strongyloidoidea</taxon>
        <taxon>Strongyloididae</taxon>
        <taxon>Strongyloides</taxon>
    </lineage>
</organism>
<accession>A0A090LHY5</accession>
<gene>
    <name evidence="1 3 4" type="ORF">SRAE_2000179000</name>
</gene>
<dbReference type="EMBL" id="LN609529">
    <property type="protein sequence ID" value="CEF67125.1"/>
    <property type="molecule type" value="Genomic_DNA"/>
</dbReference>
<dbReference type="AlphaFoldDB" id="A0A090LHY5"/>
<reference evidence="1 2" key="1">
    <citation type="submission" date="2014-09" db="EMBL/GenBank/DDBJ databases">
        <authorList>
            <person name="Martin A.A."/>
        </authorList>
    </citation>
    <scope>NUCLEOTIDE SEQUENCE</scope>
    <source>
        <strain evidence="2">ED321</strain>
        <strain evidence="1">ED321 Heterogonic</strain>
    </source>
</reference>
<protein>
    <submittedName>
        <fullName evidence="1 3">Uncharacterized protein</fullName>
    </submittedName>
</protein>
<evidence type="ECO:0000313" key="2">
    <source>
        <dbReference type="Proteomes" id="UP000035682"/>
    </source>
</evidence>
<dbReference type="CTD" id="36379490"/>
<reference evidence="3" key="2">
    <citation type="submission" date="2020-12" db="UniProtKB">
        <authorList>
            <consortium name="WormBaseParasite"/>
        </authorList>
    </citation>
    <scope>IDENTIFICATION</scope>
</reference>
<dbReference type="WBParaSite" id="SRAE_2000179000.1">
    <property type="protein sequence ID" value="SRAE_2000179000.1"/>
    <property type="gene ID" value="WBGene00261996"/>
</dbReference>
<keyword evidence="2" id="KW-1185">Reference proteome</keyword>
<evidence type="ECO:0000313" key="3">
    <source>
        <dbReference type="WBParaSite" id="SRAE_2000179000.1"/>
    </source>
</evidence>
<dbReference type="GeneID" id="36379490"/>
<name>A0A090LHY5_STRRB</name>
<evidence type="ECO:0000313" key="1">
    <source>
        <dbReference type="EMBL" id="CEF67125.1"/>
    </source>
</evidence>
<dbReference type="Proteomes" id="UP000035682">
    <property type="component" value="Unplaced"/>
</dbReference>
<evidence type="ECO:0000313" key="4">
    <source>
        <dbReference type="WormBase" id="SRAE_2000179000"/>
    </source>
</evidence>
<dbReference type="WormBase" id="SRAE_2000179000">
    <property type="protein sequence ID" value="SRP02331"/>
    <property type="gene ID" value="WBGene00261996"/>
</dbReference>
<proteinExistence type="predicted"/>